<organism evidence="1 2">
    <name type="scientific">Salinomyces thailandicus</name>
    <dbReference type="NCBI Taxonomy" id="706561"/>
    <lineage>
        <taxon>Eukaryota</taxon>
        <taxon>Fungi</taxon>
        <taxon>Dikarya</taxon>
        <taxon>Ascomycota</taxon>
        <taxon>Pezizomycotina</taxon>
        <taxon>Dothideomycetes</taxon>
        <taxon>Dothideomycetidae</taxon>
        <taxon>Mycosphaerellales</taxon>
        <taxon>Teratosphaeriaceae</taxon>
        <taxon>Salinomyces</taxon>
    </lineage>
</organism>
<protein>
    <submittedName>
        <fullName evidence="1">Uncharacterized protein</fullName>
    </submittedName>
</protein>
<dbReference type="AlphaFoldDB" id="A0A4U0UDU3"/>
<evidence type="ECO:0000313" key="1">
    <source>
        <dbReference type="EMBL" id="TKA33663.1"/>
    </source>
</evidence>
<sequence>MASPTVYTTLIDGYRPITYTINDFQDNDWHRVFTEGYNPTLEGTLQRSEDVTDFSKPAQRNFVSWVARGEPGSDFEAVRHFKTFVELNLHTFYGDKTIRVTFTSGLVIYRSVTALISWRPSAALSLLSAVNEQKHTAQFEDLTSPWHIHLFLNTDDGEIVPQGLQETLMTDADNMQDLWNSGFQPQLANVTSTPRQQTSEDHATP</sequence>
<keyword evidence="2" id="KW-1185">Reference proteome</keyword>
<dbReference type="OrthoDB" id="3847198at2759"/>
<comment type="caution">
    <text evidence="1">The sequence shown here is derived from an EMBL/GenBank/DDBJ whole genome shotgun (WGS) entry which is preliminary data.</text>
</comment>
<proteinExistence type="predicted"/>
<evidence type="ECO:0000313" key="2">
    <source>
        <dbReference type="Proteomes" id="UP000308549"/>
    </source>
</evidence>
<reference evidence="1 2" key="1">
    <citation type="submission" date="2017-03" db="EMBL/GenBank/DDBJ databases">
        <title>Genomes of endolithic fungi from Antarctica.</title>
        <authorList>
            <person name="Coleine C."/>
            <person name="Masonjones S."/>
            <person name="Stajich J.E."/>
        </authorList>
    </citation>
    <scope>NUCLEOTIDE SEQUENCE [LARGE SCALE GENOMIC DNA]</scope>
    <source>
        <strain evidence="1 2">CCFEE 6315</strain>
    </source>
</reference>
<dbReference type="Proteomes" id="UP000308549">
    <property type="component" value="Unassembled WGS sequence"/>
</dbReference>
<accession>A0A4U0UDU3</accession>
<name>A0A4U0UDU3_9PEZI</name>
<gene>
    <name evidence="1" type="ORF">B0A50_00499</name>
</gene>
<dbReference type="EMBL" id="NAJL01000002">
    <property type="protein sequence ID" value="TKA33663.1"/>
    <property type="molecule type" value="Genomic_DNA"/>
</dbReference>